<proteinExistence type="predicted"/>
<accession>A0A0F9UQ24</accession>
<sequence length="93" mass="11060">MNLTNKQRNIFKRIWFIYGNGGRKHTPLNHKLIQGFLEHNEDRMEDYRNGYDNLLKRFNKKIAKEHGVTPECFEVCDLILSNNIEQAIKKAIQ</sequence>
<dbReference type="EMBL" id="LAZR01000874">
    <property type="protein sequence ID" value="KKN55713.1"/>
    <property type="molecule type" value="Genomic_DNA"/>
</dbReference>
<gene>
    <name evidence="1" type="ORF">LCGC14_0579220</name>
</gene>
<comment type="caution">
    <text evidence="1">The sequence shown here is derived from an EMBL/GenBank/DDBJ whole genome shotgun (WGS) entry which is preliminary data.</text>
</comment>
<dbReference type="AlphaFoldDB" id="A0A0F9UQ24"/>
<protein>
    <submittedName>
        <fullName evidence="1">Uncharacterized protein</fullName>
    </submittedName>
</protein>
<organism evidence="1">
    <name type="scientific">marine sediment metagenome</name>
    <dbReference type="NCBI Taxonomy" id="412755"/>
    <lineage>
        <taxon>unclassified sequences</taxon>
        <taxon>metagenomes</taxon>
        <taxon>ecological metagenomes</taxon>
    </lineage>
</organism>
<name>A0A0F9UQ24_9ZZZZ</name>
<reference evidence="1" key="1">
    <citation type="journal article" date="2015" name="Nature">
        <title>Complex archaea that bridge the gap between prokaryotes and eukaryotes.</title>
        <authorList>
            <person name="Spang A."/>
            <person name="Saw J.H."/>
            <person name="Jorgensen S.L."/>
            <person name="Zaremba-Niedzwiedzka K."/>
            <person name="Martijn J."/>
            <person name="Lind A.E."/>
            <person name="van Eijk R."/>
            <person name="Schleper C."/>
            <person name="Guy L."/>
            <person name="Ettema T.J."/>
        </authorList>
    </citation>
    <scope>NUCLEOTIDE SEQUENCE</scope>
</reference>
<evidence type="ECO:0000313" key="1">
    <source>
        <dbReference type="EMBL" id="KKN55713.1"/>
    </source>
</evidence>